<organism evidence="12 13">
    <name type="scientific">Hoeflea olei</name>
    <dbReference type="NCBI Taxonomy" id="1480615"/>
    <lineage>
        <taxon>Bacteria</taxon>
        <taxon>Pseudomonadati</taxon>
        <taxon>Pseudomonadota</taxon>
        <taxon>Alphaproteobacteria</taxon>
        <taxon>Hyphomicrobiales</taxon>
        <taxon>Rhizobiaceae</taxon>
        <taxon>Hoeflea</taxon>
    </lineage>
</organism>
<keyword evidence="4" id="KW-0808">Transferase</keyword>
<evidence type="ECO:0000256" key="1">
    <source>
        <dbReference type="ARBA" id="ARBA00004752"/>
    </source>
</evidence>
<name>A0A1C1YWQ3_9HYPH</name>
<evidence type="ECO:0000256" key="5">
    <source>
        <dbReference type="ARBA" id="ARBA00022801"/>
    </source>
</evidence>
<keyword evidence="5" id="KW-0378">Hydrolase</keyword>
<feature type="active site" description="Nucleophile" evidence="9">
    <location>
        <position position="181"/>
    </location>
</feature>
<dbReference type="GO" id="GO:0071972">
    <property type="term" value="F:peptidoglycan L,D-transpeptidase activity"/>
    <property type="evidence" value="ECO:0007669"/>
    <property type="project" value="TreeGrafter"/>
</dbReference>
<dbReference type="GO" id="GO:0008360">
    <property type="term" value="P:regulation of cell shape"/>
    <property type="evidence" value="ECO:0007669"/>
    <property type="project" value="UniProtKB-UniRule"/>
</dbReference>
<dbReference type="Gene3D" id="2.40.440.10">
    <property type="entry name" value="L,D-transpeptidase catalytic domain-like"/>
    <property type="match status" value="1"/>
</dbReference>
<keyword evidence="3" id="KW-0328">Glycosyltransferase</keyword>
<evidence type="ECO:0000256" key="6">
    <source>
        <dbReference type="ARBA" id="ARBA00022960"/>
    </source>
</evidence>
<dbReference type="AlphaFoldDB" id="A0A1C1YWQ3"/>
<dbReference type="OrthoDB" id="9787225at2"/>
<dbReference type="Pfam" id="PF03734">
    <property type="entry name" value="YkuD"/>
    <property type="match status" value="1"/>
</dbReference>
<dbReference type="PANTHER" id="PTHR30582:SF24">
    <property type="entry name" value="L,D-TRANSPEPTIDASE ERFK_SRFK-RELATED"/>
    <property type="match status" value="1"/>
</dbReference>
<dbReference type="SUPFAM" id="SSF141523">
    <property type="entry name" value="L,D-transpeptidase catalytic domain-like"/>
    <property type="match status" value="1"/>
</dbReference>
<proteinExistence type="inferred from homology"/>
<dbReference type="FunFam" id="2.40.440.10:FF:000002">
    <property type="entry name" value="L,D-transpeptidase ErfK/SrfK"/>
    <property type="match status" value="1"/>
</dbReference>
<dbReference type="GO" id="GO:0016757">
    <property type="term" value="F:glycosyltransferase activity"/>
    <property type="evidence" value="ECO:0007669"/>
    <property type="project" value="UniProtKB-KW"/>
</dbReference>
<evidence type="ECO:0000256" key="4">
    <source>
        <dbReference type="ARBA" id="ARBA00022679"/>
    </source>
</evidence>
<evidence type="ECO:0000259" key="11">
    <source>
        <dbReference type="PROSITE" id="PS52029"/>
    </source>
</evidence>
<comment type="pathway">
    <text evidence="1 9">Cell wall biogenesis; peptidoglycan biosynthesis.</text>
</comment>
<dbReference type="CDD" id="cd16913">
    <property type="entry name" value="YkuD_like"/>
    <property type="match status" value="1"/>
</dbReference>
<dbReference type="STRING" id="1480615.AWJ14_03840"/>
<dbReference type="InterPro" id="IPR005490">
    <property type="entry name" value="LD_TPept_cat_dom"/>
</dbReference>
<evidence type="ECO:0000256" key="8">
    <source>
        <dbReference type="ARBA" id="ARBA00023316"/>
    </source>
</evidence>
<evidence type="ECO:0000256" key="2">
    <source>
        <dbReference type="ARBA" id="ARBA00005992"/>
    </source>
</evidence>
<dbReference type="GO" id="GO:0005576">
    <property type="term" value="C:extracellular region"/>
    <property type="evidence" value="ECO:0007669"/>
    <property type="project" value="TreeGrafter"/>
</dbReference>
<reference evidence="12 13" key="1">
    <citation type="submission" date="2015-12" db="EMBL/GenBank/DDBJ databases">
        <authorList>
            <person name="Shamseldin A."/>
            <person name="Moawad H."/>
            <person name="Abd El-Rahim W.M."/>
            <person name="Sadowsky M.J."/>
        </authorList>
    </citation>
    <scope>NUCLEOTIDE SEQUENCE [LARGE SCALE GENOMIC DNA]</scope>
    <source>
        <strain evidence="12 13">JC234</strain>
    </source>
</reference>
<dbReference type="GO" id="GO:0071555">
    <property type="term" value="P:cell wall organization"/>
    <property type="evidence" value="ECO:0007669"/>
    <property type="project" value="UniProtKB-UniRule"/>
</dbReference>
<evidence type="ECO:0000256" key="10">
    <source>
        <dbReference type="SAM" id="SignalP"/>
    </source>
</evidence>
<keyword evidence="10" id="KW-0732">Signal</keyword>
<comment type="caution">
    <text evidence="12">The sequence shown here is derived from an EMBL/GenBank/DDBJ whole genome shotgun (WGS) entry which is preliminary data.</text>
</comment>
<evidence type="ECO:0000256" key="7">
    <source>
        <dbReference type="ARBA" id="ARBA00022984"/>
    </source>
</evidence>
<gene>
    <name evidence="12" type="ORF">AWJ14_03840</name>
</gene>
<feature type="signal peptide" evidence="10">
    <location>
        <begin position="1"/>
        <end position="22"/>
    </location>
</feature>
<dbReference type="InterPro" id="IPR050979">
    <property type="entry name" value="LD-transpeptidase"/>
</dbReference>
<keyword evidence="13" id="KW-1185">Reference proteome</keyword>
<feature type="chain" id="PRO_5008656596" description="L,D-TPase catalytic domain-containing protein" evidence="10">
    <location>
        <begin position="23"/>
        <end position="206"/>
    </location>
</feature>
<feature type="domain" description="L,D-TPase catalytic" evidence="11">
    <location>
        <begin position="71"/>
        <end position="205"/>
    </location>
</feature>
<evidence type="ECO:0000256" key="9">
    <source>
        <dbReference type="PROSITE-ProRule" id="PRU01373"/>
    </source>
</evidence>
<evidence type="ECO:0000256" key="3">
    <source>
        <dbReference type="ARBA" id="ARBA00022676"/>
    </source>
</evidence>
<dbReference type="RefSeq" id="WP_066178364.1">
    <property type="nucleotide sequence ID" value="NZ_LQZT01000012.1"/>
</dbReference>
<dbReference type="InterPro" id="IPR038063">
    <property type="entry name" value="Transpep_catalytic_dom"/>
</dbReference>
<dbReference type="GO" id="GO:0018104">
    <property type="term" value="P:peptidoglycan-protein cross-linking"/>
    <property type="evidence" value="ECO:0007669"/>
    <property type="project" value="TreeGrafter"/>
</dbReference>
<keyword evidence="8 9" id="KW-0961">Cell wall biogenesis/degradation</keyword>
<feature type="active site" description="Proton donor/acceptor" evidence="9">
    <location>
        <position position="165"/>
    </location>
</feature>
<dbReference type="PROSITE" id="PS52029">
    <property type="entry name" value="LD_TPASE"/>
    <property type="match status" value="1"/>
</dbReference>
<sequence length="206" mass="22974">MKRLISSAFLAVCLMAPAAVHAQPAGQNSSESKSLLQILFPPSENYNKHRRSDKSPIKRKVISFNENHPVGTIVIDTSDRRLYHVVKPGKAMAYGIGVGREGFTWQGKNTITRKAEWPGWTPPQVMRDRVKRQEGRVLPAYMEGGPDNPLGARAMYIGSTIYRIHGTNQPWTIGQAMSSGCIRMANEDVIDLYNKVDVGTRVIVRQ</sequence>
<evidence type="ECO:0000313" key="12">
    <source>
        <dbReference type="EMBL" id="OCW57931.1"/>
    </source>
</evidence>
<keyword evidence="7 9" id="KW-0573">Peptidoglycan synthesis</keyword>
<dbReference type="EMBL" id="LQZT01000012">
    <property type="protein sequence ID" value="OCW57931.1"/>
    <property type="molecule type" value="Genomic_DNA"/>
</dbReference>
<protein>
    <recommendedName>
        <fullName evidence="11">L,D-TPase catalytic domain-containing protein</fullName>
    </recommendedName>
</protein>
<accession>A0A1C1YWQ3</accession>
<dbReference type="PANTHER" id="PTHR30582">
    <property type="entry name" value="L,D-TRANSPEPTIDASE"/>
    <property type="match status" value="1"/>
</dbReference>
<keyword evidence="6 9" id="KW-0133">Cell shape</keyword>
<evidence type="ECO:0000313" key="13">
    <source>
        <dbReference type="Proteomes" id="UP000094795"/>
    </source>
</evidence>
<dbReference type="Proteomes" id="UP000094795">
    <property type="component" value="Unassembled WGS sequence"/>
</dbReference>
<dbReference type="UniPathway" id="UPA00219"/>
<comment type="similarity">
    <text evidence="2">Belongs to the YkuD family.</text>
</comment>